<dbReference type="GO" id="GO:0016887">
    <property type="term" value="F:ATP hydrolysis activity"/>
    <property type="evidence" value="ECO:0007669"/>
    <property type="project" value="InterPro"/>
</dbReference>
<evidence type="ECO:0000313" key="3">
    <source>
        <dbReference type="Proteomes" id="UP000032402"/>
    </source>
</evidence>
<evidence type="ECO:0000259" key="1">
    <source>
        <dbReference type="Pfam" id="PF05876"/>
    </source>
</evidence>
<dbReference type="GeneID" id="26644456"/>
<dbReference type="InterPro" id="IPR027417">
    <property type="entry name" value="P-loop_NTPase"/>
</dbReference>
<dbReference type="EMBL" id="KP339049">
    <property type="protein sequence ID" value="AJP61417.1"/>
    <property type="molecule type" value="Genomic_DNA"/>
</dbReference>
<protein>
    <submittedName>
        <fullName evidence="2">Terminase large subunit</fullName>
    </submittedName>
</protein>
<organism evidence="2 3">
    <name type="scientific">Enterococcus phage EFDG1</name>
    <dbReference type="NCBI Taxonomy" id="1597976"/>
    <lineage>
        <taxon>Viruses</taxon>
        <taxon>Duplodnaviria</taxon>
        <taxon>Heunggongvirae</taxon>
        <taxon>Uroviricota</taxon>
        <taxon>Caudoviricetes</taxon>
        <taxon>Herelleviridae</taxon>
        <taxon>Brockvirinae</taxon>
        <taxon>Schiekvirus</taxon>
        <taxon>Schiekvirus EFDG1</taxon>
    </lineage>
</organism>
<name>A0A0C5K6P1_9CAUD</name>
<dbReference type="InterPro" id="IPR046453">
    <property type="entry name" value="GpA_ATPase"/>
</dbReference>
<keyword evidence="3" id="KW-1185">Reference proteome</keyword>
<dbReference type="KEGG" id="vg:26644456"/>
<dbReference type="RefSeq" id="YP_009218311.1">
    <property type="nucleotide sequence ID" value="NC_029009.1"/>
</dbReference>
<dbReference type="OrthoDB" id="1420at10239"/>
<accession>A0A0C5K6P1</accession>
<proteinExistence type="predicted"/>
<evidence type="ECO:0000313" key="2">
    <source>
        <dbReference type="EMBL" id="AJP61417.1"/>
    </source>
</evidence>
<dbReference type="Gene3D" id="3.40.50.300">
    <property type="entry name" value="P-loop containing nucleotide triphosphate hydrolases"/>
    <property type="match status" value="1"/>
</dbReference>
<dbReference type="Proteomes" id="UP000032402">
    <property type="component" value="Segment"/>
</dbReference>
<sequence length="611" mass="69404">MTNKAQHIAKMAKEMYGTDKITTAQLAYITDMLTPSTYLLRNHSVRNHPITFMISGRDQQKAQAHRPWQVKIINDQHRTKAVIKSRQLGLSEMGVGTMLHFADTHSYDAVKCLYTFPTNEQMTKFVQTRLDPVLQRGYYSTIIDPEVDSLKAKKIRNSFLYFRSSSKPGAVEGVDIDYLSMDEYDRVPALAEASALESMSSSPYKIVTRWSTPSAPDVGIHALFEQSDQYWYLHKCDKCNHYNQMNYEDYVPEAPVERRGNILCVNPKGVDPVAKTVVDGSFQFVCQKCGEPLDRWYNGIWVPKYPDRTKNGLGIRGYMISQMNAVWVSADQLKTKELTSLSKQAFYNYTLGYPYADQKLTVNAGDVERNRRGDLPESPRDRGDYKFISVGIDWGNRHWVSIHGVRTNGQVDLIKLFSVGKANPLNPDAIDTDIQSIRLQLAPYEPDIIVADVGDSGDKVAKLIQIYGKDRVFGCVYPSTPKSTGNLVPSWNVQGNKVSADKLMQNKRYISNMKDGVIGFYHKMDSELMLYIEHWGNVVIRDEEDEKSPTGFRQTIGRKGDDHYSQASVYSMLGYEHLMNVFTGADDYGFNSDWISTQLNPTPPDIFTQFT</sequence>
<feature type="domain" description="Phage terminase large subunit GpA ATPase" evidence="1">
    <location>
        <begin position="74"/>
        <end position="250"/>
    </location>
</feature>
<reference evidence="2 3" key="1">
    <citation type="journal article" date="2015" name="Appl. Environ. Microbiol.">
        <title>Targeting Enterococcus faecalis Biofilms with Phage Therapy.</title>
        <authorList>
            <person name="Khalifa L."/>
            <person name="Brosh Y."/>
            <person name="Gelman D."/>
            <person name="Coppenhagen-Glazer S."/>
            <person name="Beyth S."/>
            <person name="Poradosu-Cohen R."/>
            <person name="Que Y.A."/>
            <person name="Beyth N."/>
            <person name="Hazan R."/>
        </authorList>
    </citation>
    <scope>NUCLEOTIDE SEQUENCE [LARGE SCALE GENOMIC DNA]</scope>
</reference>
<dbReference type="Pfam" id="PF05876">
    <property type="entry name" value="GpA_ATPase"/>
    <property type="match status" value="1"/>
</dbReference>